<gene>
    <name evidence="1" type="ORF">GPM918_LOCUS10258</name>
    <name evidence="2" type="ORF">SRO942_LOCUS10259</name>
</gene>
<evidence type="ECO:0000313" key="2">
    <source>
        <dbReference type="EMBL" id="CAF3710188.1"/>
    </source>
</evidence>
<dbReference type="Proteomes" id="UP000681722">
    <property type="component" value="Unassembled WGS sequence"/>
</dbReference>
<proteinExistence type="predicted"/>
<evidence type="ECO:0000313" key="3">
    <source>
        <dbReference type="Proteomes" id="UP000663829"/>
    </source>
</evidence>
<organism evidence="1 3">
    <name type="scientific">Didymodactylos carnosus</name>
    <dbReference type="NCBI Taxonomy" id="1234261"/>
    <lineage>
        <taxon>Eukaryota</taxon>
        <taxon>Metazoa</taxon>
        <taxon>Spiralia</taxon>
        <taxon>Gnathifera</taxon>
        <taxon>Rotifera</taxon>
        <taxon>Eurotatoria</taxon>
        <taxon>Bdelloidea</taxon>
        <taxon>Philodinida</taxon>
        <taxon>Philodinidae</taxon>
        <taxon>Didymodactylos</taxon>
    </lineage>
</organism>
<keyword evidence="3" id="KW-1185">Reference proteome</keyword>
<dbReference type="AlphaFoldDB" id="A0A814BTA2"/>
<dbReference type="Proteomes" id="UP000663829">
    <property type="component" value="Unassembled WGS sequence"/>
</dbReference>
<reference evidence="1" key="1">
    <citation type="submission" date="2021-02" db="EMBL/GenBank/DDBJ databases">
        <authorList>
            <person name="Nowell W R."/>
        </authorList>
    </citation>
    <scope>NUCLEOTIDE SEQUENCE</scope>
</reference>
<name>A0A814BTA2_9BILA</name>
<evidence type="ECO:0000313" key="1">
    <source>
        <dbReference type="EMBL" id="CAF0932451.1"/>
    </source>
</evidence>
<dbReference type="EMBL" id="CAJOBC010002003">
    <property type="protein sequence ID" value="CAF3710188.1"/>
    <property type="molecule type" value="Genomic_DNA"/>
</dbReference>
<comment type="caution">
    <text evidence="1">The sequence shown here is derived from an EMBL/GenBank/DDBJ whole genome shotgun (WGS) entry which is preliminary data.</text>
</comment>
<evidence type="ECO:0008006" key="4">
    <source>
        <dbReference type="Google" id="ProtNLM"/>
    </source>
</evidence>
<protein>
    <recommendedName>
        <fullName evidence="4">Transposase Helix-turn-helix domain-containing protein</fullName>
    </recommendedName>
</protein>
<dbReference type="EMBL" id="CAJNOQ010002003">
    <property type="protein sequence ID" value="CAF0932451.1"/>
    <property type="molecule type" value="Genomic_DNA"/>
</dbReference>
<sequence>MGNVYTDAIATPKIFVYLTGLTPTTFEEVYRQFQRAAAQRLQSTKARPHIRLIDRNLLFVLTHWLRCYPTYPELCILFGVNRTQICHSSFYI</sequence>
<accession>A0A814BTA2</accession>